<name>A0ABV6UEW2_9ACTN</name>
<evidence type="ECO:0000259" key="2">
    <source>
        <dbReference type="Pfam" id="PF20408"/>
    </source>
</evidence>
<dbReference type="PANTHER" id="PTHR13136">
    <property type="entry name" value="TESTIS DEVELOPMENT PROTEIN PRTD"/>
    <property type="match status" value="1"/>
</dbReference>
<dbReference type="InterPro" id="IPR026555">
    <property type="entry name" value="NSL3/Tex30"/>
</dbReference>
<dbReference type="Gene3D" id="3.40.50.1820">
    <property type="entry name" value="alpha/beta hydrolase"/>
    <property type="match status" value="1"/>
</dbReference>
<keyword evidence="3" id="KW-0378">Hydrolase</keyword>
<evidence type="ECO:0000256" key="1">
    <source>
        <dbReference type="SAM" id="MobiDB-lite"/>
    </source>
</evidence>
<gene>
    <name evidence="3" type="ORF">ACEZDJ_01635</name>
</gene>
<evidence type="ECO:0000313" key="4">
    <source>
        <dbReference type="Proteomes" id="UP001592528"/>
    </source>
</evidence>
<protein>
    <submittedName>
        <fullName evidence="3">Alpha/beta family hydrolase</fullName>
    </submittedName>
</protein>
<proteinExistence type="predicted"/>
<dbReference type="Pfam" id="PF20408">
    <property type="entry name" value="Abhydrolase_11"/>
    <property type="match status" value="1"/>
</dbReference>
<feature type="compositionally biased region" description="Polar residues" evidence="1">
    <location>
        <begin position="1"/>
        <end position="14"/>
    </location>
</feature>
<organism evidence="3 4">
    <name type="scientific">Streptacidiphilus cavernicola</name>
    <dbReference type="NCBI Taxonomy" id="3342716"/>
    <lineage>
        <taxon>Bacteria</taxon>
        <taxon>Bacillati</taxon>
        <taxon>Actinomycetota</taxon>
        <taxon>Actinomycetes</taxon>
        <taxon>Kitasatosporales</taxon>
        <taxon>Streptomycetaceae</taxon>
        <taxon>Streptacidiphilus</taxon>
    </lineage>
</organism>
<dbReference type="GO" id="GO:0016787">
    <property type="term" value="F:hydrolase activity"/>
    <property type="evidence" value="ECO:0007669"/>
    <property type="project" value="UniProtKB-KW"/>
</dbReference>
<accession>A0ABV6UEW2</accession>
<dbReference type="RefSeq" id="WP_030250583.1">
    <property type="nucleotide sequence ID" value="NZ_JBHEZZ010000001.1"/>
</dbReference>
<dbReference type="EMBL" id="JBHEZZ010000001">
    <property type="protein sequence ID" value="MFC1399990.1"/>
    <property type="molecule type" value="Genomic_DNA"/>
</dbReference>
<dbReference type="InterPro" id="IPR029058">
    <property type="entry name" value="AB_hydrolase_fold"/>
</dbReference>
<feature type="domain" description="KANL3/Tex30 alpha/beta hydrolase-like" evidence="2">
    <location>
        <begin position="34"/>
        <end position="218"/>
    </location>
</feature>
<dbReference type="SUPFAM" id="SSF53474">
    <property type="entry name" value="alpha/beta-Hydrolases"/>
    <property type="match status" value="1"/>
</dbReference>
<keyword evidence="4" id="KW-1185">Reference proteome</keyword>
<evidence type="ECO:0000313" key="3">
    <source>
        <dbReference type="EMBL" id="MFC1399990.1"/>
    </source>
</evidence>
<dbReference type="Proteomes" id="UP001592528">
    <property type="component" value="Unassembled WGS sequence"/>
</dbReference>
<sequence>MSTSSPAPTRTLVSTPAGDARITTHPAGTARPLAVLALGHGAGGGIEAPDLRALAVALPPLGVTVALVEQPWRVAGRKVAPAPKTLDTGWLPVLARLRSGPAAGIPLISGGRSAGARVACRTAEQGGADAVLALAFPLHPPGKPERSRAEELLSCPRPVLVVQGATDPFGAGSDFPPLPAHQRLLALPYGNHSFAVLKSAPVSAEELLDRITGAVAEWALGPEVRAAG</sequence>
<reference evidence="3 4" key="1">
    <citation type="submission" date="2024-09" db="EMBL/GenBank/DDBJ databases">
        <authorList>
            <person name="Lee S.D."/>
        </authorList>
    </citation>
    <scope>NUCLEOTIDE SEQUENCE [LARGE SCALE GENOMIC DNA]</scope>
    <source>
        <strain evidence="3 4">N1-5</strain>
    </source>
</reference>
<feature type="region of interest" description="Disordered" evidence="1">
    <location>
        <begin position="1"/>
        <end position="20"/>
    </location>
</feature>
<dbReference type="PANTHER" id="PTHR13136:SF11">
    <property type="entry name" value="TESTIS-EXPRESSED PROTEIN 30"/>
    <property type="match status" value="1"/>
</dbReference>
<comment type="caution">
    <text evidence="3">The sequence shown here is derived from an EMBL/GenBank/DDBJ whole genome shotgun (WGS) entry which is preliminary data.</text>
</comment>
<dbReference type="InterPro" id="IPR046879">
    <property type="entry name" value="KANL3/Tex30_Abhydrolase"/>
</dbReference>